<dbReference type="EC" id="2.1.1.386" evidence="11"/>
<protein>
    <recommendedName>
        <fullName evidence="3">Small RNA 2'-O-methyltransferase</fullName>
        <ecNumber evidence="11">2.1.1.386</ecNumber>
    </recommendedName>
</protein>
<dbReference type="PANTHER" id="PTHR21404:SF3">
    <property type="entry name" value="SMALL RNA 2'-O-METHYLTRANSFERASE"/>
    <property type="match status" value="1"/>
</dbReference>
<comment type="caution">
    <text evidence="13">The sequence shown here is derived from an EMBL/GenBank/DDBJ whole genome shotgun (WGS) entry which is preliminary data.</text>
</comment>
<evidence type="ECO:0000256" key="1">
    <source>
        <dbReference type="ARBA" id="ARBA00001946"/>
    </source>
</evidence>
<dbReference type="GO" id="GO:0090486">
    <property type="term" value="F:small RNA 2'-O-methyltransferase activity"/>
    <property type="evidence" value="ECO:0007669"/>
    <property type="project" value="UniProtKB-EC"/>
</dbReference>
<keyword evidence="7" id="KW-0479">Metal-binding</keyword>
<name>A0A8S1QJJ3_PARPR</name>
<evidence type="ECO:0000313" key="13">
    <source>
        <dbReference type="EMBL" id="CAD8114837.1"/>
    </source>
</evidence>
<evidence type="ECO:0000256" key="6">
    <source>
        <dbReference type="ARBA" id="ARBA00022691"/>
    </source>
</evidence>
<reference evidence="13" key="1">
    <citation type="submission" date="2021-01" db="EMBL/GenBank/DDBJ databases">
        <authorList>
            <consortium name="Genoscope - CEA"/>
            <person name="William W."/>
        </authorList>
    </citation>
    <scope>NUCLEOTIDE SEQUENCE</scope>
</reference>
<keyword evidence="9" id="KW-0694">RNA-binding</keyword>
<gene>
    <name evidence="13" type="ORF">PPRIM_AZ9-3.1.T1610101</name>
</gene>
<dbReference type="GO" id="GO:0030422">
    <property type="term" value="P:siRNA processing"/>
    <property type="evidence" value="ECO:0007669"/>
    <property type="project" value="TreeGrafter"/>
</dbReference>
<dbReference type="AlphaFoldDB" id="A0A8S1QJJ3"/>
<dbReference type="InterPro" id="IPR026610">
    <property type="entry name" value="Hen1"/>
</dbReference>
<evidence type="ECO:0000256" key="5">
    <source>
        <dbReference type="ARBA" id="ARBA00022679"/>
    </source>
</evidence>
<evidence type="ECO:0000256" key="10">
    <source>
        <dbReference type="ARBA" id="ARBA00023158"/>
    </source>
</evidence>
<evidence type="ECO:0000256" key="8">
    <source>
        <dbReference type="ARBA" id="ARBA00022842"/>
    </source>
</evidence>
<dbReference type="Pfam" id="PF13489">
    <property type="entry name" value="Methyltransf_23"/>
    <property type="match status" value="1"/>
</dbReference>
<dbReference type="GO" id="GO:0005634">
    <property type="term" value="C:nucleus"/>
    <property type="evidence" value="ECO:0007669"/>
    <property type="project" value="TreeGrafter"/>
</dbReference>
<keyword evidence="6" id="KW-0949">S-adenosyl-L-methionine</keyword>
<sequence>MEIKAYENDIFYDNMGMRLWERRHQQLDKYIEKERTLDIGCNDGKFIQRLAHSLDFNFIAGLDIDLEVLKEASDNIVYDQIQDCLRSNRKTECWIKLFHGNALKKYKQLKQMNFELITLIEVVEHLQLEQLDDLCENVFGYLNPQRIIITTPNSDFNVYFKQLNPKFVLRHPDHKFEFSQQEFLEWTTAVASKYHYSTIYEGVGQHKSGDLSNGYASQICIFTKIKDYQNNFVADQEDIQQILQHCLPYDGRSEQQKLADDIIMNYSRFSLQNLNDIDDFEYDLLSQLDDSDILMRIKDLPRREYLEEMIEKNSNRFSIYQNDYLLLKLNY</sequence>
<keyword evidence="14" id="KW-1185">Reference proteome</keyword>
<keyword evidence="4" id="KW-0489">Methyltransferase</keyword>
<proteinExistence type="inferred from homology"/>
<evidence type="ECO:0000256" key="12">
    <source>
        <dbReference type="ARBA" id="ARBA00048418"/>
    </source>
</evidence>
<evidence type="ECO:0000256" key="2">
    <source>
        <dbReference type="ARBA" id="ARBA00009026"/>
    </source>
</evidence>
<dbReference type="EMBL" id="CAJJDM010000166">
    <property type="protein sequence ID" value="CAD8114837.1"/>
    <property type="molecule type" value="Genomic_DNA"/>
</dbReference>
<evidence type="ECO:0000256" key="7">
    <source>
        <dbReference type="ARBA" id="ARBA00022723"/>
    </source>
</evidence>
<evidence type="ECO:0000256" key="9">
    <source>
        <dbReference type="ARBA" id="ARBA00022884"/>
    </source>
</evidence>
<keyword evidence="8" id="KW-0460">Magnesium</keyword>
<keyword evidence="5" id="KW-0808">Transferase</keyword>
<dbReference type="PANTHER" id="PTHR21404">
    <property type="entry name" value="HEN1"/>
    <property type="match status" value="1"/>
</dbReference>
<dbReference type="GO" id="GO:0005737">
    <property type="term" value="C:cytoplasm"/>
    <property type="evidence" value="ECO:0007669"/>
    <property type="project" value="TreeGrafter"/>
</dbReference>
<comment type="similarity">
    <text evidence="2">Belongs to the methyltransferase superfamily. HEN1 family.</text>
</comment>
<dbReference type="GO" id="GO:0046872">
    <property type="term" value="F:metal ion binding"/>
    <property type="evidence" value="ECO:0007669"/>
    <property type="project" value="UniProtKB-KW"/>
</dbReference>
<organism evidence="13 14">
    <name type="scientific">Paramecium primaurelia</name>
    <dbReference type="NCBI Taxonomy" id="5886"/>
    <lineage>
        <taxon>Eukaryota</taxon>
        <taxon>Sar</taxon>
        <taxon>Alveolata</taxon>
        <taxon>Ciliophora</taxon>
        <taxon>Intramacronucleata</taxon>
        <taxon>Oligohymenophorea</taxon>
        <taxon>Peniculida</taxon>
        <taxon>Parameciidae</taxon>
        <taxon>Paramecium</taxon>
    </lineage>
</organism>
<accession>A0A8S1QJJ3</accession>
<evidence type="ECO:0000256" key="3">
    <source>
        <dbReference type="ARBA" id="ARBA00021330"/>
    </source>
</evidence>
<evidence type="ECO:0000256" key="11">
    <source>
        <dbReference type="ARBA" id="ARBA00035025"/>
    </source>
</evidence>
<keyword evidence="10" id="KW-0943">RNA-mediated gene silencing</keyword>
<comment type="cofactor">
    <cofactor evidence="1">
        <name>Mg(2+)</name>
        <dbReference type="ChEBI" id="CHEBI:18420"/>
    </cofactor>
</comment>
<dbReference type="OMA" id="ASQICIF"/>
<evidence type="ECO:0000313" key="14">
    <source>
        <dbReference type="Proteomes" id="UP000688137"/>
    </source>
</evidence>
<dbReference type="FunFam" id="3.40.50.150:FF:000743">
    <property type="entry name" value="Protein with similarity to HEN1 (Arabidopsis thaliana)"/>
    <property type="match status" value="1"/>
</dbReference>
<comment type="catalytic activity">
    <reaction evidence="12">
        <text>small RNA 3'-end nucleotide + S-adenosyl-L-methionine = small RNA 3'-end 2'-O-methylnucleotide + S-adenosyl-L-homocysteine + H(+)</text>
        <dbReference type="Rhea" id="RHEA:37887"/>
        <dbReference type="Rhea" id="RHEA-COMP:10415"/>
        <dbReference type="Rhea" id="RHEA-COMP:10416"/>
        <dbReference type="ChEBI" id="CHEBI:15378"/>
        <dbReference type="ChEBI" id="CHEBI:57856"/>
        <dbReference type="ChEBI" id="CHEBI:59789"/>
        <dbReference type="ChEBI" id="CHEBI:74896"/>
        <dbReference type="ChEBI" id="CHEBI:74898"/>
        <dbReference type="EC" id="2.1.1.386"/>
    </reaction>
</comment>
<dbReference type="GO" id="GO:0001510">
    <property type="term" value="P:RNA methylation"/>
    <property type="evidence" value="ECO:0007669"/>
    <property type="project" value="InterPro"/>
</dbReference>
<evidence type="ECO:0000256" key="4">
    <source>
        <dbReference type="ARBA" id="ARBA00022603"/>
    </source>
</evidence>
<dbReference type="Proteomes" id="UP000688137">
    <property type="component" value="Unassembled WGS sequence"/>
</dbReference>
<dbReference type="GO" id="GO:0003723">
    <property type="term" value="F:RNA binding"/>
    <property type="evidence" value="ECO:0007669"/>
    <property type="project" value="UniProtKB-KW"/>
</dbReference>